<dbReference type="GO" id="GO:0140078">
    <property type="term" value="F:class I DNA-(apurinic or apyrimidinic site) endonuclease activity"/>
    <property type="evidence" value="ECO:0007669"/>
    <property type="project" value="UniProtKB-EC"/>
</dbReference>
<evidence type="ECO:0000256" key="4">
    <source>
        <dbReference type="ARBA" id="ARBA00022801"/>
    </source>
</evidence>
<dbReference type="Proteomes" id="UP000007954">
    <property type="component" value="Chromosome"/>
</dbReference>
<dbReference type="SMART" id="SM00478">
    <property type="entry name" value="ENDO3c"/>
    <property type="match status" value="1"/>
</dbReference>
<evidence type="ECO:0000259" key="10">
    <source>
        <dbReference type="SMART" id="SM00478"/>
    </source>
</evidence>
<gene>
    <name evidence="11" type="ordered locus">Hqrw_2888</name>
</gene>
<accession>G0LJC7</accession>
<evidence type="ECO:0000256" key="8">
    <source>
        <dbReference type="ARBA" id="ARBA00023295"/>
    </source>
</evidence>
<comment type="similarity">
    <text evidence="1">Belongs to the type-1 OGG1 family.</text>
</comment>
<dbReference type="SUPFAM" id="SSF55945">
    <property type="entry name" value="TATA-box binding protein-like"/>
    <property type="match status" value="1"/>
</dbReference>
<dbReference type="PANTHER" id="PTHR10242:SF2">
    <property type="entry name" value="N-GLYCOSYLASE_DNA LYASE"/>
    <property type="match status" value="1"/>
</dbReference>
<keyword evidence="8 11" id="KW-0326">Glycosidase</keyword>
<organism evidence="11 12">
    <name type="scientific">Haloquadratum walsbyi (strain DSM 16854 / JCM 12705 / C23)</name>
    <dbReference type="NCBI Taxonomy" id="768065"/>
    <lineage>
        <taxon>Archaea</taxon>
        <taxon>Methanobacteriati</taxon>
        <taxon>Methanobacteriota</taxon>
        <taxon>Stenosarchaea group</taxon>
        <taxon>Halobacteria</taxon>
        <taxon>Halobacteriales</taxon>
        <taxon>Haloferacaceae</taxon>
        <taxon>Haloquadratum</taxon>
    </lineage>
</organism>
<evidence type="ECO:0000313" key="12">
    <source>
        <dbReference type="Proteomes" id="UP000007954"/>
    </source>
</evidence>
<dbReference type="GO" id="GO:0006284">
    <property type="term" value="P:base-excision repair"/>
    <property type="evidence" value="ECO:0007669"/>
    <property type="project" value="InterPro"/>
</dbReference>
<dbReference type="InterPro" id="IPR003265">
    <property type="entry name" value="HhH-GPD_domain"/>
</dbReference>
<dbReference type="Gene3D" id="3.30.310.260">
    <property type="match status" value="1"/>
</dbReference>
<dbReference type="InterPro" id="IPR052054">
    <property type="entry name" value="Oxidative_DNA_repair_enzyme"/>
</dbReference>
<dbReference type="InterPro" id="IPR023170">
    <property type="entry name" value="HhH_base_excis_C"/>
</dbReference>
<keyword evidence="6" id="KW-0456">Lyase</keyword>
<name>G0LJC7_HALWC</name>
<evidence type="ECO:0000313" key="11">
    <source>
        <dbReference type="EMBL" id="CCC40695.1"/>
    </source>
</evidence>
<keyword evidence="3" id="KW-0227">DNA damage</keyword>
<protein>
    <recommendedName>
        <fullName evidence="2">DNA-(apurinic or apyrimidinic site) lyase</fullName>
        <ecNumber evidence="2">4.2.99.18</ecNumber>
    </recommendedName>
</protein>
<evidence type="ECO:0000256" key="6">
    <source>
        <dbReference type="ARBA" id="ARBA00023239"/>
    </source>
</evidence>
<keyword evidence="5" id="KW-0234">DNA repair</keyword>
<dbReference type="GO" id="GO:0003684">
    <property type="term" value="F:damaged DNA binding"/>
    <property type="evidence" value="ECO:0007669"/>
    <property type="project" value="InterPro"/>
</dbReference>
<dbReference type="InterPro" id="IPR012904">
    <property type="entry name" value="OGG_N"/>
</dbReference>
<dbReference type="Pfam" id="PF07934">
    <property type="entry name" value="OGG_N"/>
    <property type="match status" value="1"/>
</dbReference>
<keyword evidence="4 11" id="KW-0378">Hydrolase</keyword>
<reference evidence="11 12" key="1">
    <citation type="journal article" date="2011" name="PLoS ONE">
        <title>Haloquadratum walsbyi: limited diversity in a global pond.</title>
        <authorList>
            <person name="Dyall-Smith M."/>
            <person name="Pfeiffer F."/>
            <person name="Klee K."/>
            <person name="Palm P."/>
            <person name="Gross K."/>
            <person name="Schuster S.C."/>
            <person name="Rampp M."/>
            <person name="Oesterhelt D."/>
        </authorList>
    </citation>
    <scope>NUCLEOTIDE SEQUENCE [LARGE SCALE GENOMIC DNA]</scope>
    <source>
        <strain evidence="12">DSM 16854 / JCM 12705 / C23</strain>
    </source>
</reference>
<dbReference type="HOGENOM" id="CLU_027543_3_0_2"/>
<evidence type="ECO:0000256" key="1">
    <source>
        <dbReference type="ARBA" id="ARBA00010679"/>
    </source>
</evidence>
<dbReference type="Pfam" id="PF00730">
    <property type="entry name" value="HhH-GPD"/>
    <property type="match status" value="1"/>
</dbReference>
<keyword evidence="7" id="KW-0511">Multifunctional enzyme</keyword>
<evidence type="ECO:0000256" key="2">
    <source>
        <dbReference type="ARBA" id="ARBA00012720"/>
    </source>
</evidence>
<evidence type="ECO:0000256" key="9">
    <source>
        <dbReference type="ARBA" id="ARBA00044632"/>
    </source>
</evidence>
<dbReference type="GO" id="GO:0008534">
    <property type="term" value="F:oxidized purine nucleobase lesion DNA N-glycosylase activity"/>
    <property type="evidence" value="ECO:0007669"/>
    <property type="project" value="InterPro"/>
</dbReference>
<dbReference type="GO" id="GO:0006289">
    <property type="term" value="P:nucleotide-excision repair"/>
    <property type="evidence" value="ECO:0007669"/>
    <property type="project" value="InterPro"/>
</dbReference>
<comment type="catalytic activity">
    <reaction evidence="9">
        <text>2'-deoxyribonucleotide-(2'-deoxyribose 5'-phosphate)-2'-deoxyribonucleotide-DNA = a 3'-end 2'-deoxyribonucleotide-(2,3-dehydro-2,3-deoxyribose 5'-phosphate)-DNA + a 5'-end 5'-phospho-2'-deoxyribonucleoside-DNA + H(+)</text>
        <dbReference type="Rhea" id="RHEA:66592"/>
        <dbReference type="Rhea" id="RHEA-COMP:13180"/>
        <dbReference type="Rhea" id="RHEA-COMP:16897"/>
        <dbReference type="Rhea" id="RHEA-COMP:17067"/>
        <dbReference type="ChEBI" id="CHEBI:15378"/>
        <dbReference type="ChEBI" id="CHEBI:136412"/>
        <dbReference type="ChEBI" id="CHEBI:157695"/>
        <dbReference type="ChEBI" id="CHEBI:167181"/>
        <dbReference type="EC" id="4.2.99.18"/>
    </reaction>
</comment>
<dbReference type="Gene3D" id="1.10.340.30">
    <property type="entry name" value="Hypothetical protein, domain 2"/>
    <property type="match status" value="1"/>
</dbReference>
<dbReference type="AlphaFoldDB" id="G0LJC7"/>
<proteinExistence type="inferred from homology"/>
<dbReference type="EC" id="4.2.99.18" evidence="2"/>
<evidence type="ECO:0000256" key="7">
    <source>
        <dbReference type="ARBA" id="ARBA00023268"/>
    </source>
</evidence>
<dbReference type="SUPFAM" id="SSF48150">
    <property type="entry name" value="DNA-glycosylase"/>
    <property type="match status" value="1"/>
</dbReference>
<dbReference type="EMBL" id="FR746099">
    <property type="protein sequence ID" value="CCC40695.1"/>
    <property type="molecule type" value="Genomic_DNA"/>
</dbReference>
<evidence type="ECO:0000256" key="3">
    <source>
        <dbReference type="ARBA" id="ARBA00022763"/>
    </source>
</evidence>
<evidence type="ECO:0000256" key="5">
    <source>
        <dbReference type="ARBA" id="ARBA00023204"/>
    </source>
</evidence>
<dbReference type="Gene3D" id="1.10.1670.10">
    <property type="entry name" value="Helix-hairpin-Helix base-excision DNA repair enzymes (C-terminal)"/>
    <property type="match status" value="1"/>
</dbReference>
<dbReference type="PANTHER" id="PTHR10242">
    <property type="entry name" value="8-OXOGUANINE DNA GLYCOSYLASE"/>
    <property type="match status" value="1"/>
</dbReference>
<sequence length="337" mass="37197">MGLDNQTKRQYTLRVWISSMDYSGFESGAIDLQDIAGPFDLQATLESGQSYLWNRADSGMYDSMSVSGGSNWYETVAPPIDGISDTPIVIRVRQREDQLEWEATGDPVEVLTHLLRLDDDLTSIYDSFPDDELVTTAVDAFHGLRLVRDPPFSTLISFICSAQMRVSRIHQMQLSMADAFGTTHTVGGESFAAFPTPSQLAAQSESALRDLSLGYRASYVQRTAEMVSTGEAHPAIAAERAYEDAREYLTQFVGVGNKVADCVLLFSLDYTEAVPLDTWIQTAIAEHFPACDRDGYVQTSRAIRDRLGGQYAGYAQTYVFYYLRGGGEVSSADTANL</sequence>
<dbReference type="CDD" id="cd00056">
    <property type="entry name" value="ENDO3c"/>
    <property type="match status" value="1"/>
</dbReference>
<dbReference type="InterPro" id="IPR011257">
    <property type="entry name" value="DNA_glycosylase"/>
</dbReference>
<feature type="domain" description="HhH-GPD" evidence="10">
    <location>
        <begin position="160"/>
        <end position="324"/>
    </location>
</feature>
<dbReference type="KEGG" id="hwc:Hqrw_2888"/>